<feature type="compositionally biased region" description="Basic and acidic residues" evidence="1">
    <location>
        <begin position="13"/>
        <end position="44"/>
    </location>
</feature>
<gene>
    <name evidence="2" type="ORF">ACFOOI_21810</name>
</gene>
<evidence type="ECO:0000256" key="1">
    <source>
        <dbReference type="SAM" id="MobiDB-lite"/>
    </source>
</evidence>
<protein>
    <submittedName>
        <fullName evidence="2">Uncharacterized protein</fullName>
    </submittedName>
</protein>
<dbReference type="EMBL" id="JBHRYQ010000002">
    <property type="protein sequence ID" value="MFC3813316.1"/>
    <property type="molecule type" value="Genomic_DNA"/>
</dbReference>
<sequence length="126" mass="14627">MLPQPDLFDPIEEEKQKKKDKDVKKEIQIQQKREEQSKEEEKKKIQKEFNEAKTRFIENIFISTPTLVQTVLSKLKAEKEAENPTFLIELAANNYVTNLDNIQPGSAEEIIHNYRKGSSFSGYLLG</sequence>
<dbReference type="RefSeq" id="WP_379840304.1">
    <property type="nucleotide sequence ID" value="NZ_JBHRYQ010000002.1"/>
</dbReference>
<comment type="caution">
    <text evidence="2">The sequence shown here is derived from an EMBL/GenBank/DDBJ whole genome shotgun (WGS) entry which is preliminary data.</text>
</comment>
<dbReference type="Proteomes" id="UP001595616">
    <property type="component" value="Unassembled WGS sequence"/>
</dbReference>
<evidence type="ECO:0000313" key="3">
    <source>
        <dbReference type="Proteomes" id="UP001595616"/>
    </source>
</evidence>
<name>A0ABV7Z2D2_9BACT</name>
<reference evidence="3" key="1">
    <citation type="journal article" date="2019" name="Int. J. Syst. Evol. Microbiol.">
        <title>The Global Catalogue of Microorganisms (GCM) 10K type strain sequencing project: providing services to taxonomists for standard genome sequencing and annotation.</title>
        <authorList>
            <consortium name="The Broad Institute Genomics Platform"/>
            <consortium name="The Broad Institute Genome Sequencing Center for Infectious Disease"/>
            <person name="Wu L."/>
            <person name="Ma J."/>
        </authorList>
    </citation>
    <scope>NUCLEOTIDE SEQUENCE [LARGE SCALE GENOMIC DNA]</scope>
    <source>
        <strain evidence="3">CECT 7956</strain>
    </source>
</reference>
<feature type="region of interest" description="Disordered" evidence="1">
    <location>
        <begin position="1"/>
        <end position="44"/>
    </location>
</feature>
<proteinExistence type="predicted"/>
<accession>A0ABV7Z2D2</accession>
<organism evidence="2 3">
    <name type="scientific">Lacihabitans lacunae</name>
    <dbReference type="NCBI Taxonomy" id="1028214"/>
    <lineage>
        <taxon>Bacteria</taxon>
        <taxon>Pseudomonadati</taxon>
        <taxon>Bacteroidota</taxon>
        <taxon>Cytophagia</taxon>
        <taxon>Cytophagales</taxon>
        <taxon>Leadbetterellaceae</taxon>
        <taxon>Lacihabitans</taxon>
    </lineage>
</organism>
<keyword evidence="3" id="KW-1185">Reference proteome</keyword>
<evidence type="ECO:0000313" key="2">
    <source>
        <dbReference type="EMBL" id="MFC3813316.1"/>
    </source>
</evidence>